<dbReference type="GO" id="GO:0042575">
    <property type="term" value="C:DNA polymerase complex"/>
    <property type="evidence" value="ECO:0007669"/>
    <property type="project" value="UniProtKB-ARBA"/>
</dbReference>
<dbReference type="SUPFAM" id="SSF56672">
    <property type="entry name" value="DNA/RNA polymerases"/>
    <property type="match status" value="1"/>
</dbReference>
<comment type="caution">
    <text evidence="2">The sequence shown here is derived from an EMBL/GenBank/DDBJ whole genome shotgun (WGS) entry which is preliminary data.</text>
</comment>
<dbReference type="InterPro" id="IPR001584">
    <property type="entry name" value="Integrase_cat-core"/>
</dbReference>
<dbReference type="InterPro" id="IPR043128">
    <property type="entry name" value="Rev_trsase/Diguanyl_cyclase"/>
</dbReference>
<dbReference type="InterPro" id="IPR036397">
    <property type="entry name" value="RNaseH_sf"/>
</dbReference>
<dbReference type="CDD" id="cd00303">
    <property type="entry name" value="retropepsin_like"/>
    <property type="match status" value="1"/>
</dbReference>
<dbReference type="Gene3D" id="3.10.10.10">
    <property type="entry name" value="HIV Type 1 Reverse Transcriptase, subunit A, domain 1"/>
    <property type="match status" value="1"/>
</dbReference>
<reference evidence="2" key="1">
    <citation type="submission" date="2020-08" db="EMBL/GenBank/DDBJ databases">
        <title>Multicomponent nature underlies the extraordinary mechanical properties of spider dragline silk.</title>
        <authorList>
            <person name="Kono N."/>
            <person name="Nakamura H."/>
            <person name="Mori M."/>
            <person name="Yoshida Y."/>
            <person name="Ohtoshi R."/>
            <person name="Malay A.D."/>
            <person name="Moran D.A.P."/>
            <person name="Tomita M."/>
            <person name="Numata K."/>
            <person name="Arakawa K."/>
        </authorList>
    </citation>
    <scope>NUCLEOTIDE SEQUENCE</scope>
</reference>
<dbReference type="SUPFAM" id="SSF53098">
    <property type="entry name" value="Ribonuclease H-like"/>
    <property type="match status" value="1"/>
</dbReference>
<protein>
    <submittedName>
        <fullName evidence="2">Integrase catalytic domain-containing protein</fullName>
    </submittedName>
</protein>
<keyword evidence="3" id="KW-1185">Reference proteome</keyword>
<dbReference type="Pfam" id="PF17921">
    <property type="entry name" value="Integrase_H2C2"/>
    <property type="match status" value="1"/>
</dbReference>
<dbReference type="EMBL" id="BMAU01021099">
    <property type="protein sequence ID" value="GFX90459.1"/>
    <property type="molecule type" value="Genomic_DNA"/>
</dbReference>
<dbReference type="GO" id="GO:0003676">
    <property type="term" value="F:nucleic acid binding"/>
    <property type="evidence" value="ECO:0007669"/>
    <property type="project" value="InterPro"/>
</dbReference>
<name>A0A8X6RE12_TRICX</name>
<sequence>MTPSEPNSSIPRDANNSVLSASVKVFHSVVLDATNTDTGPNPPNVNNPSITSCSGFDSNSQVLLCTALVNVCDSFGGTRLCRVLLDPGSQACLITSSCLERLGLPRKRTNVRISCLGASDTRTNGISEIKFTPHFTSNISFVTSVYVVNKIVGQLPHFSLDSSWSEPFSNLKLADPTFFKSGPIDILIGVNIALPMLKGQSLSLGDNKPFAVRSDLGWIVAGNVPSEDMFSSIAVNSIQVVTGELVSNFWKLDSVPEASLLTCEERACEDHFIDTHVRNEDGRYVVRLPFHSSPSKLGDSRESAIRRFKSLEHSLIKKPAIYSQYRDFMQEYLTLGHMELVPKNDYAKREAYCLPHHAVLRDSSTTKLRVVFDASAKSTSGYSLNDILMVGPRVPRDVYPILLSFRTFQIAVCADLEKMFHQIRISSEDTNWQRILWRDNPKETVKEYRLTTVTYRTSCAPYLSTRTLTQLAFDERERYPLASFATLHHFYVDDLLSGAATEKEAVELVWQLKEMMKKGGFNLRKWQSNSEIVIKEVAENKDLKMMQNDEEIKILGIQWNPKPDFFSFSVSLLEERCIYSKRDVLSEIARVFDPLGLLSPCIVFMKILLQELWKLNLEWDEPIPEDLNKQWTTFRKELHLIEKMKIPRTIAWTDSTITLAWLKTEPYRWQPFVANRVSKIQTTISSVEWCHVSGIENPADLGTRGLLPSQLVAHDQWIHGPLWLNQTMDETSSYKIPENFSFPDNALKEKRSVVTCVAKIVPLPEFIDRISSFTKLVRVCAWILRFIKNSHSPVSRTFGYLKSSELHTTVVTVVRLIQLVEFQNEFKCLFQGNPLPKDNKLLPLNLFCDSEGVLRVGGRLSRNTRLSYDQKHPMLLPKSHEFTRKVINFYHITYLHAGPQLTLSLIRQKFWFVDGRSVVRHTLKKCLICFKMNLRSSQLMGDLPPIRFQQICAFKSTGLDFAGPLTTKCAHKRSVTKFKSYICLFICTATKAVHLELVSDLSTAAFLAALRRFIARRSCPSKIISDNGSNFKGASSHLRKLVNLCLQEEVQNFLSLKGIEWSFILPYTPHFGGLWEALSRSPSDFTALTPAHFLVGGPIHQFPEPSQPSRSVGLSEKWNLIQRLRQYFWDRWSTEYLHRLQPRSKWWRTKPNLQLGDMVIVEKEKTAPLNWTLGRINKLFFGPDQKVRVVSTDHQIGTSVHAPQRPMVTCIMMGTVVPGPHGLLCF</sequence>
<dbReference type="GO" id="GO:0071897">
    <property type="term" value="P:DNA biosynthetic process"/>
    <property type="evidence" value="ECO:0007669"/>
    <property type="project" value="UniProtKB-ARBA"/>
</dbReference>
<dbReference type="Gene3D" id="3.30.70.270">
    <property type="match status" value="1"/>
</dbReference>
<evidence type="ECO:0000259" key="1">
    <source>
        <dbReference type="PROSITE" id="PS50994"/>
    </source>
</evidence>
<proteinExistence type="predicted"/>
<dbReference type="InterPro" id="IPR043502">
    <property type="entry name" value="DNA/RNA_pol_sf"/>
</dbReference>
<dbReference type="PROSITE" id="PS50994">
    <property type="entry name" value="INTEGRASE"/>
    <property type="match status" value="1"/>
</dbReference>
<evidence type="ECO:0000313" key="2">
    <source>
        <dbReference type="EMBL" id="GFX90459.1"/>
    </source>
</evidence>
<dbReference type="PANTHER" id="PTHR47331:SF1">
    <property type="entry name" value="GAG-LIKE PROTEIN"/>
    <property type="match status" value="1"/>
</dbReference>
<organism evidence="2 3">
    <name type="scientific">Trichonephila clavipes</name>
    <name type="common">Golden silk orbweaver</name>
    <name type="synonym">Nephila clavipes</name>
    <dbReference type="NCBI Taxonomy" id="2585209"/>
    <lineage>
        <taxon>Eukaryota</taxon>
        <taxon>Metazoa</taxon>
        <taxon>Ecdysozoa</taxon>
        <taxon>Arthropoda</taxon>
        <taxon>Chelicerata</taxon>
        <taxon>Arachnida</taxon>
        <taxon>Araneae</taxon>
        <taxon>Araneomorphae</taxon>
        <taxon>Entelegynae</taxon>
        <taxon>Araneoidea</taxon>
        <taxon>Nephilidae</taxon>
        <taxon>Trichonephila</taxon>
    </lineage>
</organism>
<dbReference type="Pfam" id="PF18701">
    <property type="entry name" value="DUF5641"/>
    <property type="match status" value="1"/>
</dbReference>
<dbReference type="CDD" id="cd01644">
    <property type="entry name" value="RT_pepA17"/>
    <property type="match status" value="1"/>
</dbReference>
<dbReference type="Pfam" id="PF05380">
    <property type="entry name" value="Peptidase_A17"/>
    <property type="match status" value="1"/>
</dbReference>
<gene>
    <name evidence="2" type="primary">AVEN_92787_1</name>
    <name evidence="2" type="ORF">TNCV_2073371</name>
</gene>
<dbReference type="AlphaFoldDB" id="A0A8X6RE12"/>
<dbReference type="Pfam" id="PF00665">
    <property type="entry name" value="rve"/>
    <property type="match status" value="1"/>
</dbReference>
<feature type="domain" description="Integrase catalytic" evidence="1">
    <location>
        <begin position="940"/>
        <end position="1081"/>
    </location>
</feature>
<dbReference type="InterPro" id="IPR008042">
    <property type="entry name" value="Retrotrans_Pao"/>
</dbReference>
<dbReference type="Gene3D" id="3.30.420.10">
    <property type="entry name" value="Ribonuclease H-like superfamily/Ribonuclease H"/>
    <property type="match status" value="1"/>
</dbReference>
<evidence type="ECO:0000313" key="3">
    <source>
        <dbReference type="Proteomes" id="UP000887159"/>
    </source>
</evidence>
<dbReference type="InterPro" id="IPR012337">
    <property type="entry name" value="RNaseH-like_sf"/>
</dbReference>
<dbReference type="PANTHER" id="PTHR47331">
    <property type="entry name" value="PHD-TYPE DOMAIN-CONTAINING PROTEIN"/>
    <property type="match status" value="1"/>
</dbReference>
<accession>A0A8X6RE12</accession>
<dbReference type="InterPro" id="IPR041588">
    <property type="entry name" value="Integrase_H2C2"/>
</dbReference>
<dbReference type="InterPro" id="IPR040676">
    <property type="entry name" value="DUF5641"/>
</dbReference>
<dbReference type="Proteomes" id="UP000887159">
    <property type="component" value="Unassembled WGS sequence"/>
</dbReference>
<dbReference type="GO" id="GO:0015074">
    <property type="term" value="P:DNA integration"/>
    <property type="evidence" value="ECO:0007669"/>
    <property type="project" value="InterPro"/>
</dbReference>